<gene>
    <name evidence="2" type="ORF">FG476_12600</name>
</gene>
<sequence length="60" mass="6214">MGGQGADIGRCYHRSGALPLYCLSGVLGAAVYVWCDGHCLVCWVYTVCGFGGLGVFVVVG</sequence>
<keyword evidence="1" id="KW-0812">Transmembrane</keyword>
<evidence type="ECO:0000313" key="2">
    <source>
        <dbReference type="EMBL" id="MRU24856.1"/>
    </source>
</evidence>
<evidence type="ECO:0000256" key="1">
    <source>
        <dbReference type="SAM" id="Phobius"/>
    </source>
</evidence>
<keyword evidence="1" id="KW-1133">Transmembrane helix</keyword>
<feature type="transmembrane region" description="Helical" evidence="1">
    <location>
        <begin position="40"/>
        <end position="59"/>
    </location>
</feature>
<dbReference type="Proteomes" id="UP000474061">
    <property type="component" value="Unassembled WGS sequence"/>
</dbReference>
<feature type="transmembrane region" description="Helical" evidence="1">
    <location>
        <begin position="16"/>
        <end position="34"/>
    </location>
</feature>
<organism evidence="2 3">
    <name type="scientific">Xylella fastidiosa subsp. multiplex</name>
    <dbReference type="NCBI Taxonomy" id="644357"/>
    <lineage>
        <taxon>Bacteria</taxon>
        <taxon>Pseudomonadati</taxon>
        <taxon>Pseudomonadota</taxon>
        <taxon>Gammaproteobacteria</taxon>
        <taxon>Lysobacterales</taxon>
        <taxon>Lysobacteraceae</taxon>
        <taxon>Xylella</taxon>
    </lineage>
</organism>
<name>A0A9Q4MJV1_XYLFS</name>
<evidence type="ECO:0008006" key="4">
    <source>
        <dbReference type="Google" id="ProtNLM"/>
    </source>
</evidence>
<accession>A0A9Q4MJV1</accession>
<proteinExistence type="predicted"/>
<keyword evidence="1" id="KW-0472">Membrane</keyword>
<evidence type="ECO:0000313" key="3">
    <source>
        <dbReference type="Proteomes" id="UP000474061"/>
    </source>
</evidence>
<dbReference type="EMBL" id="VDCJ01000353">
    <property type="protein sequence ID" value="MRU24856.1"/>
    <property type="molecule type" value="Genomic_DNA"/>
</dbReference>
<dbReference type="AlphaFoldDB" id="A0A9Q4MJV1"/>
<reference evidence="2" key="2">
    <citation type="journal article" date="2020" name="Appl. Environ. Microbiol.">
        <title>Multiple intercontinental introductions associated with the emergence of a plant pathogen in Europe.</title>
        <authorList>
            <person name="Landa B.B."/>
            <person name="Castillo A.I."/>
            <person name="Giampetruzzi A."/>
            <person name="Kahn A."/>
            <person name="Roman-Ecija M."/>
            <person name="Velasco-Amo M.P."/>
            <person name="Navas-Cortes J.A."/>
            <person name="Marco-Noales E."/>
            <person name="Barbe S."/>
            <person name="Moralejo E."/>
            <person name="Coletta-Filho H.D."/>
            <person name="Saldarelli P."/>
            <person name="Saponari M."/>
            <person name="Almeida R.P.P."/>
        </authorList>
    </citation>
    <scope>NUCLEOTIDE SEQUENCE</scope>
    <source>
        <strain evidence="2">XYL1981</strain>
    </source>
</reference>
<reference evidence="2" key="1">
    <citation type="submission" date="2019-05" db="EMBL/GenBank/DDBJ databases">
        <authorList>
            <person name="Castillo A."/>
            <person name="Giampetruzzi A."/>
            <person name="Landa B."/>
            <person name="Saponari M."/>
            <person name="Almeida R.P.P."/>
            <person name="Moralejo E."/>
            <person name="Marco-Noales E."/>
            <person name="Velasco-Amo M.P."/>
            <person name="Roman-Ecija M."/>
            <person name="Navarro I."/>
            <person name="Monterde A."/>
            <person name="Barbe S."/>
        </authorList>
    </citation>
    <scope>NUCLEOTIDE SEQUENCE</scope>
    <source>
        <strain evidence="2">XYL1981</strain>
    </source>
</reference>
<comment type="caution">
    <text evidence="2">The sequence shown here is derived from an EMBL/GenBank/DDBJ whole genome shotgun (WGS) entry which is preliminary data.</text>
</comment>
<protein>
    <recommendedName>
        <fullName evidence="4">Transmembrane protein</fullName>
    </recommendedName>
</protein>